<dbReference type="Pfam" id="PF08713">
    <property type="entry name" value="DNA_alkylation"/>
    <property type="match status" value="1"/>
</dbReference>
<dbReference type="Gene3D" id="1.25.10.90">
    <property type="match status" value="1"/>
</dbReference>
<sequence length="235" mass="26894">MDKNEIAQRLRALAEPDYQRFASSLIPTIDPTTLLGVRLPALRKIAAELVREDWQSYLQTASDNTFEEIMLQGMVIGTVQLPPERIFPLIEAFLPKIDNWSVCDSFCSGLKIAREYPGQVWNFLQPFLSDQREYYLRFGVVMLLFYYIDESHLDAVLALLDAAQSDGYYAKMAVAWAVCSCYTAFPARTLSYLRTCRLDVVTYQKALQKILESNKVSRGDKAVIRAMKREIISPR</sequence>
<keyword evidence="2" id="KW-1185">Reference proteome</keyword>
<organism evidence="1 2">
    <name type="scientific">Ligaoa zhengdingensis</name>
    <dbReference type="NCBI Taxonomy" id="2763658"/>
    <lineage>
        <taxon>Bacteria</taxon>
        <taxon>Bacillati</taxon>
        <taxon>Bacillota</taxon>
        <taxon>Clostridia</taxon>
        <taxon>Eubacteriales</taxon>
        <taxon>Oscillospiraceae</taxon>
        <taxon>Ligaoa</taxon>
    </lineage>
</organism>
<evidence type="ECO:0000313" key="2">
    <source>
        <dbReference type="Proteomes" id="UP000653127"/>
    </source>
</evidence>
<dbReference type="InterPro" id="IPR014825">
    <property type="entry name" value="DNA_alkylation"/>
</dbReference>
<dbReference type="EMBL" id="JACRST010000001">
    <property type="protein sequence ID" value="MBC8545442.1"/>
    <property type="molecule type" value="Genomic_DNA"/>
</dbReference>
<reference evidence="1" key="1">
    <citation type="submission" date="2020-08" db="EMBL/GenBank/DDBJ databases">
        <title>Genome public.</title>
        <authorList>
            <person name="Liu C."/>
            <person name="Sun Q."/>
        </authorList>
    </citation>
    <scope>NUCLEOTIDE SEQUENCE</scope>
    <source>
        <strain evidence="1">NSJ-31</strain>
    </source>
</reference>
<accession>A0A926DX30</accession>
<comment type="caution">
    <text evidence="1">The sequence shown here is derived from an EMBL/GenBank/DDBJ whole genome shotgun (WGS) entry which is preliminary data.</text>
</comment>
<gene>
    <name evidence="1" type="ORF">H8711_00630</name>
</gene>
<dbReference type="InterPro" id="IPR016024">
    <property type="entry name" value="ARM-type_fold"/>
</dbReference>
<dbReference type="PANTHER" id="PTHR34070:SF1">
    <property type="entry name" value="DNA ALKYLATION REPAIR PROTEIN"/>
    <property type="match status" value="1"/>
</dbReference>
<dbReference type="CDD" id="cd06561">
    <property type="entry name" value="AlkD_like"/>
    <property type="match status" value="1"/>
</dbReference>
<protein>
    <submittedName>
        <fullName evidence="1">DNA alkylation repair protein</fullName>
    </submittedName>
</protein>
<dbReference type="SUPFAM" id="SSF48371">
    <property type="entry name" value="ARM repeat"/>
    <property type="match status" value="1"/>
</dbReference>
<dbReference type="AlphaFoldDB" id="A0A926DX30"/>
<proteinExistence type="predicted"/>
<name>A0A926DX30_9FIRM</name>
<dbReference type="RefSeq" id="WP_249281595.1">
    <property type="nucleotide sequence ID" value="NZ_JACRST010000001.1"/>
</dbReference>
<dbReference type="Proteomes" id="UP000653127">
    <property type="component" value="Unassembled WGS sequence"/>
</dbReference>
<evidence type="ECO:0000313" key="1">
    <source>
        <dbReference type="EMBL" id="MBC8545442.1"/>
    </source>
</evidence>
<dbReference type="PANTHER" id="PTHR34070">
    <property type="entry name" value="ARMADILLO-TYPE FOLD"/>
    <property type="match status" value="1"/>
</dbReference>